<accession>A0ABT3E034</accession>
<feature type="region of interest" description="Disordered" evidence="1">
    <location>
        <begin position="32"/>
        <end position="64"/>
    </location>
</feature>
<sequence>MSLRAIGPHSVEAELAGSEIHNVRLERRGGALHGECDSPIRAQEASCKPIERGHAPQHGTSTSP</sequence>
<gene>
    <name evidence="2" type="ORF">NB700_003658</name>
</gene>
<name>A0ABT3E034_9XANT</name>
<dbReference type="Proteomes" id="UP001320843">
    <property type="component" value="Unassembled WGS sequence"/>
</dbReference>
<organism evidence="2 3">
    <name type="scientific">Xanthomonas sacchari</name>
    <dbReference type="NCBI Taxonomy" id="56458"/>
    <lineage>
        <taxon>Bacteria</taxon>
        <taxon>Pseudomonadati</taxon>
        <taxon>Pseudomonadota</taxon>
        <taxon>Gammaproteobacteria</taxon>
        <taxon>Lysobacterales</taxon>
        <taxon>Lysobacteraceae</taxon>
        <taxon>Xanthomonas</taxon>
    </lineage>
</organism>
<reference evidence="2 3" key="1">
    <citation type="submission" date="2022-06" db="EMBL/GenBank/DDBJ databases">
        <title>Dynamics of rice microbiomes reveals core vertical transmitted seed endophytes.</title>
        <authorList>
            <person name="Liao K."/>
            <person name="Zhang X."/>
        </authorList>
    </citation>
    <scope>NUCLEOTIDE SEQUENCE [LARGE SCALE GENOMIC DNA]</scope>
    <source>
        <strain evidence="2 3">YT10-10-1</strain>
    </source>
</reference>
<proteinExistence type="predicted"/>
<evidence type="ECO:0000256" key="1">
    <source>
        <dbReference type="SAM" id="MobiDB-lite"/>
    </source>
</evidence>
<protein>
    <submittedName>
        <fullName evidence="2">Uncharacterized protein</fullName>
    </submittedName>
</protein>
<dbReference type="EMBL" id="JANFWR010000034">
    <property type="protein sequence ID" value="MCW0401102.1"/>
    <property type="molecule type" value="Genomic_DNA"/>
</dbReference>
<keyword evidence="3" id="KW-1185">Reference proteome</keyword>
<comment type="caution">
    <text evidence="2">The sequence shown here is derived from an EMBL/GenBank/DDBJ whole genome shotgun (WGS) entry which is preliminary data.</text>
</comment>
<evidence type="ECO:0000313" key="2">
    <source>
        <dbReference type="EMBL" id="MCW0401102.1"/>
    </source>
</evidence>
<evidence type="ECO:0000313" key="3">
    <source>
        <dbReference type="Proteomes" id="UP001320843"/>
    </source>
</evidence>